<accession>A0A1R3HIK5</accession>
<evidence type="ECO:0000313" key="1">
    <source>
        <dbReference type="EMBL" id="OMO70177.1"/>
    </source>
</evidence>
<dbReference type="AlphaFoldDB" id="A0A1R3HIK5"/>
<keyword evidence="2" id="KW-1185">Reference proteome</keyword>
<reference evidence="2" key="1">
    <citation type="submission" date="2013-09" db="EMBL/GenBank/DDBJ databases">
        <title>Corchorus olitorius genome sequencing.</title>
        <authorList>
            <person name="Alam M."/>
            <person name="Haque M.S."/>
            <person name="Islam M.S."/>
            <person name="Emdad E.M."/>
            <person name="Islam M.M."/>
            <person name="Ahmed B."/>
            <person name="Halim A."/>
            <person name="Hossen Q.M.M."/>
            <person name="Hossain M.Z."/>
            <person name="Ahmed R."/>
            <person name="Khan M.M."/>
            <person name="Islam R."/>
            <person name="Rashid M.M."/>
            <person name="Khan S.A."/>
            <person name="Rahman M.S."/>
            <person name="Alam M."/>
            <person name="Yahiya A.S."/>
            <person name="Khan M.S."/>
            <person name="Azam M.S."/>
            <person name="Haque T."/>
            <person name="Lashkar M.Z.H."/>
            <person name="Akhand A.I."/>
            <person name="Morshed G."/>
            <person name="Roy S."/>
            <person name="Uddin K.S."/>
            <person name="Rabeya T."/>
            <person name="Hossain A.S."/>
            <person name="Chowdhury A."/>
            <person name="Snigdha A.R."/>
            <person name="Mortoza M.S."/>
            <person name="Matin S.A."/>
            <person name="Hoque S.M.E."/>
            <person name="Islam M.K."/>
            <person name="Roy D.K."/>
            <person name="Haider R."/>
            <person name="Moosa M.M."/>
            <person name="Elias S.M."/>
            <person name="Hasan A.M."/>
            <person name="Jahan S."/>
            <person name="Shafiuddin M."/>
            <person name="Mahmood N."/>
            <person name="Shommy N.S."/>
        </authorList>
    </citation>
    <scope>NUCLEOTIDE SEQUENCE [LARGE SCALE GENOMIC DNA]</scope>
    <source>
        <strain evidence="2">cv. O-4</strain>
    </source>
</reference>
<comment type="caution">
    <text evidence="1">The sequence shown here is derived from an EMBL/GenBank/DDBJ whole genome shotgun (WGS) entry which is preliminary data.</text>
</comment>
<name>A0A1R3HIK5_9ROSI</name>
<proteinExistence type="predicted"/>
<organism evidence="1 2">
    <name type="scientific">Corchorus olitorius</name>
    <dbReference type="NCBI Taxonomy" id="93759"/>
    <lineage>
        <taxon>Eukaryota</taxon>
        <taxon>Viridiplantae</taxon>
        <taxon>Streptophyta</taxon>
        <taxon>Embryophyta</taxon>
        <taxon>Tracheophyta</taxon>
        <taxon>Spermatophyta</taxon>
        <taxon>Magnoliopsida</taxon>
        <taxon>eudicotyledons</taxon>
        <taxon>Gunneridae</taxon>
        <taxon>Pentapetalae</taxon>
        <taxon>rosids</taxon>
        <taxon>malvids</taxon>
        <taxon>Malvales</taxon>
        <taxon>Malvaceae</taxon>
        <taxon>Grewioideae</taxon>
        <taxon>Apeibeae</taxon>
        <taxon>Corchorus</taxon>
    </lineage>
</organism>
<dbReference type="EMBL" id="AWUE01020031">
    <property type="protein sequence ID" value="OMO70177.1"/>
    <property type="molecule type" value="Genomic_DNA"/>
</dbReference>
<evidence type="ECO:0000313" key="2">
    <source>
        <dbReference type="Proteomes" id="UP000187203"/>
    </source>
</evidence>
<sequence>MDFSFKKVKGKGKDDAQIIYFTESCFSGICEVVLISEVMHEQWEKQAAYRGFED</sequence>
<gene>
    <name evidence="1" type="ORF">COLO4_28727</name>
</gene>
<dbReference type="Proteomes" id="UP000187203">
    <property type="component" value="Unassembled WGS sequence"/>
</dbReference>
<protein>
    <submittedName>
        <fullName evidence="1">Sucrose-phosphatase 3-like isoform 1 protein</fullName>
    </submittedName>
</protein>